<gene>
    <name evidence="1" type="ORF">LMG26858_02309</name>
</gene>
<dbReference type="AlphaFoldDB" id="A0A6S7CUC5"/>
<proteinExistence type="predicted"/>
<keyword evidence="2" id="KW-1185">Reference proteome</keyword>
<accession>A0A6S7CUC5</accession>
<dbReference type="Proteomes" id="UP000494117">
    <property type="component" value="Unassembled WGS sequence"/>
</dbReference>
<evidence type="ECO:0000313" key="2">
    <source>
        <dbReference type="Proteomes" id="UP000494117"/>
    </source>
</evidence>
<dbReference type="EMBL" id="CADILG010000014">
    <property type="protein sequence ID" value="CAB3862789.1"/>
    <property type="molecule type" value="Genomic_DNA"/>
</dbReference>
<organism evidence="1 2">
    <name type="scientific">Achromobacter anxifer</name>
    <dbReference type="NCBI Taxonomy" id="1287737"/>
    <lineage>
        <taxon>Bacteria</taxon>
        <taxon>Pseudomonadati</taxon>
        <taxon>Pseudomonadota</taxon>
        <taxon>Betaproteobacteria</taxon>
        <taxon>Burkholderiales</taxon>
        <taxon>Alcaligenaceae</taxon>
        <taxon>Achromobacter</taxon>
    </lineage>
</organism>
<name>A0A6S7CUC5_9BURK</name>
<protein>
    <submittedName>
        <fullName evidence="1">Uncharacterized protein</fullName>
    </submittedName>
</protein>
<evidence type="ECO:0000313" key="1">
    <source>
        <dbReference type="EMBL" id="CAB3862789.1"/>
    </source>
</evidence>
<reference evidence="1 2" key="1">
    <citation type="submission" date="2020-04" db="EMBL/GenBank/DDBJ databases">
        <authorList>
            <person name="De Canck E."/>
        </authorList>
    </citation>
    <scope>NUCLEOTIDE SEQUENCE [LARGE SCALE GENOMIC DNA]</scope>
    <source>
        <strain evidence="1 2">LMG 26858</strain>
    </source>
</reference>
<sequence length="118" mass="12908">MNAPQQLPRTSDVLQDALDHIMRTARASSSQTRRLRWIASRAEAALQGRPFVASEHDQPKMVGEAVLHGKNYQLRLANARMRVALAQVAGGATGHRDRDTELAQIARAALDAEQGSRA</sequence>
<dbReference type="RefSeq" id="WP_175207189.1">
    <property type="nucleotide sequence ID" value="NZ_CADILG010000014.1"/>
</dbReference>